<dbReference type="EMBL" id="VSSQ01022619">
    <property type="protein sequence ID" value="MPM69054.1"/>
    <property type="molecule type" value="Genomic_DNA"/>
</dbReference>
<reference evidence="1" key="1">
    <citation type="submission" date="2019-08" db="EMBL/GenBank/DDBJ databases">
        <authorList>
            <person name="Kucharzyk K."/>
            <person name="Murdoch R.W."/>
            <person name="Higgins S."/>
            <person name="Loffler F."/>
        </authorList>
    </citation>
    <scope>NUCLEOTIDE SEQUENCE</scope>
</reference>
<comment type="caution">
    <text evidence="1">The sequence shown here is derived from an EMBL/GenBank/DDBJ whole genome shotgun (WGS) entry which is preliminary data.</text>
</comment>
<organism evidence="1">
    <name type="scientific">bioreactor metagenome</name>
    <dbReference type="NCBI Taxonomy" id="1076179"/>
    <lineage>
        <taxon>unclassified sequences</taxon>
        <taxon>metagenomes</taxon>
        <taxon>ecological metagenomes</taxon>
    </lineage>
</organism>
<dbReference type="AlphaFoldDB" id="A0A645C527"/>
<sequence length="76" mass="9023">MEEKIVRLKNYERMEEAMLDQSVLKENKISSSIYNSTSADVLPMLYEIDEGVALMVFEKDIDNAWEILKEYHQYDE</sequence>
<proteinExistence type="predicted"/>
<evidence type="ECO:0008006" key="2">
    <source>
        <dbReference type="Google" id="ProtNLM"/>
    </source>
</evidence>
<evidence type="ECO:0000313" key="1">
    <source>
        <dbReference type="EMBL" id="MPM69054.1"/>
    </source>
</evidence>
<protein>
    <recommendedName>
        <fullName evidence="2">DUF2007 domain-containing protein</fullName>
    </recommendedName>
</protein>
<name>A0A645C527_9ZZZZ</name>
<accession>A0A645C527</accession>
<gene>
    <name evidence="1" type="ORF">SDC9_115998</name>
</gene>